<proteinExistence type="predicted"/>
<dbReference type="InterPro" id="IPR055797">
    <property type="entry name" value="DUF7373"/>
</dbReference>
<dbReference type="KEGG" id="mfre:EXE63_02015"/>
<evidence type="ECO:0000313" key="4">
    <source>
        <dbReference type="Proteomes" id="UP000501849"/>
    </source>
</evidence>
<evidence type="ECO:0000313" key="3">
    <source>
        <dbReference type="EMBL" id="QIV79824.1"/>
    </source>
</evidence>
<name>A0A6H0RY09_9MYCO</name>
<dbReference type="AlphaFoldDB" id="A0A6H0RY09"/>
<dbReference type="Pfam" id="PF24092">
    <property type="entry name" value="DUF7373_C"/>
    <property type="match status" value="1"/>
</dbReference>
<organism evidence="3 4">
    <name type="scientific">Mycolicibacterium frederiksbergense</name>
    <dbReference type="NCBI Taxonomy" id="117567"/>
    <lineage>
        <taxon>Bacteria</taxon>
        <taxon>Bacillati</taxon>
        <taxon>Actinomycetota</taxon>
        <taxon>Actinomycetes</taxon>
        <taxon>Mycobacteriales</taxon>
        <taxon>Mycobacteriaceae</taxon>
        <taxon>Mycolicibacterium</taxon>
    </lineage>
</organism>
<feature type="domain" description="DUF7373" evidence="1">
    <location>
        <begin position="58"/>
        <end position="257"/>
    </location>
</feature>
<dbReference type="Pfam" id="PF24088">
    <property type="entry name" value="DUF7373"/>
    <property type="match status" value="1"/>
</dbReference>
<evidence type="ECO:0000259" key="2">
    <source>
        <dbReference type="Pfam" id="PF24092"/>
    </source>
</evidence>
<sequence length="414" mass="43255">MRTAAVLVATVVLAGCSSSPISGKAVKASDGDAAVVALMDTGAYTVTPSHPFGAVGDNVSSQNLMEAHRIAEFTVGPWEVDDALRAMPGGFDAGLNSPLSSVKMIRDNGVMPNPWPDIAEAHGFRSGFASARVTSTGPERSLQNVVLEFPDAAAAAAATAEMVAQAPPRLDVAPGPPAPLQDTPESLAVSYALPDDVTRVDSFTAHGPYVLYQSAVSPRLSTGANAALLAGSALNTQKKRIDEFTPTAPADLPKLPLDPTGRLLSLTLSGPDNAAPVMAGVWAPQGWLNFEFDPVTAAALFKTAGVDAVTQRLTTVYQAGNADGAARIAQEFIKQMGTLVDVSPVDGVPGLPSAKCFQRNKGSLPATAAMTWQRILWHVRCVATVDRYVYTAFSADVADVRQQMAAQYRILAGE</sequence>
<keyword evidence="4" id="KW-1185">Reference proteome</keyword>
<dbReference type="Proteomes" id="UP000501849">
    <property type="component" value="Plasmid unnamed2"/>
</dbReference>
<reference evidence="3 4" key="1">
    <citation type="submission" date="2019-04" db="EMBL/GenBank/DDBJ databases">
        <title>Draft, Whole-Genome Sequence of the Anthracene-degrading Mycobacterium frederiksbergense LB501T, Isolated from a Polycyclic Aromatic Hydrocarbon (PAH)-Contaminated Soil.</title>
        <authorList>
            <person name="Augelletti F."/>
        </authorList>
    </citation>
    <scope>NUCLEOTIDE SEQUENCE [LARGE SCALE GENOMIC DNA]</scope>
    <source>
        <strain evidence="3 4">LB 501T</strain>
        <plasmid evidence="3 4">unnamed2</plasmid>
    </source>
</reference>
<gene>
    <name evidence="3" type="ORF">EXE63_02015</name>
</gene>
<evidence type="ECO:0000259" key="1">
    <source>
        <dbReference type="Pfam" id="PF24088"/>
    </source>
</evidence>
<dbReference type="InterPro" id="IPR056463">
    <property type="entry name" value="DUF7373_C"/>
</dbReference>
<dbReference type="EMBL" id="CP038798">
    <property type="protein sequence ID" value="QIV79824.1"/>
    <property type="molecule type" value="Genomic_DNA"/>
</dbReference>
<dbReference type="PROSITE" id="PS51257">
    <property type="entry name" value="PROKAR_LIPOPROTEIN"/>
    <property type="match status" value="1"/>
</dbReference>
<accession>A0A6H0RY09</accession>
<protein>
    <submittedName>
        <fullName evidence="3">Uncharacterized protein</fullName>
    </submittedName>
</protein>
<dbReference type="RefSeq" id="WP_168140567.1">
    <property type="nucleotide sequence ID" value="NZ_CP038798.1"/>
</dbReference>
<geneLocation type="plasmid" evidence="3 4">
    <name>unnamed2</name>
</geneLocation>
<feature type="domain" description="DUF7373" evidence="2">
    <location>
        <begin position="277"/>
        <end position="412"/>
    </location>
</feature>
<keyword evidence="3" id="KW-0614">Plasmid</keyword>